<reference evidence="2 3" key="1">
    <citation type="journal article" date="2022" name="G3 (Bethesda)">
        <title>Whole-genome sequence and methylome profiling of the almond [Prunus dulcis (Mill.) D.A. Webb] cultivar 'Nonpareil'.</title>
        <authorList>
            <person name="D'Amico-Willman K.M."/>
            <person name="Ouma W.Z."/>
            <person name="Meulia T."/>
            <person name="Sideli G.M."/>
            <person name="Gradziel T.M."/>
            <person name="Fresnedo-Ramirez J."/>
        </authorList>
    </citation>
    <scope>NUCLEOTIDE SEQUENCE [LARGE SCALE GENOMIC DNA]</scope>
    <source>
        <strain evidence="2">Clone GOH B32 T37-40</strain>
    </source>
</reference>
<protein>
    <submittedName>
        <fullName evidence="2">Uncharacterized protein</fullName>
    </submittedName>
</protein>
<organism evidence="2 3">
    <name type="scientific">Prunus dulcis</name>
    <name type="common">Almond</name>
    <name type="synonym">Amygdalus dulcis</name>
    <dbReference type="NCBI Taxonomy" id="3755"/>
    <lineage>
        <taxon>Eukaryota</taxon>
        <taxon>Viridiplantae</taxon>
        <taxon>Streptophyta</taxon>
        <taxon>Embryophyta</taxon>
        <taxon>Tracheophyta</taxon>
        <taxon>Spermatophyta</taxon>
        <taxon>Magnoliopsida</taxon>
        <taxon>eudicotyledons</taxon>
        <taxon>Gunneridae</taxon>
        <taxon>Pentapetalae</taxon>
        <taxon>rosids</taxon>
        <taxon>fabids</taxon>
        <taxon>Rosales</taxon>
        <taxon>Rosaceae</taxon>
        <taxon>Amygdaloideae</taxon>
        <taxon>Amygdaleae</taxon>
        <taxon>Prunus</taxon>
    </lineage>
</organism>
<evidence type="ECO:0000313" key="2">
    <source>
        <dbReference type="EMBL" id="KAI5349373.1"/>
    </source>
</evidence>
<sequence length="131" mass="14419">MAIQAVAHALNEIMMHSEEIERPLTRRPITMKGCIIYIMYSMTIQSISEKAPPIPHPISPTPTSQPRSPTLSPSISSPSLRPFVTPFRYPRNAKPPISPSASSALNVDSILTRLHYHVAKILIKSGIPLDA</sequence>
<dbReference type="AlphaFoldDB" id="A0AAD4ZL14"/>
<name>A0AAD4ZL14_PRUDU</name>
<accession>A0AAD4ZL14</accession>
<proteinExistence type="predicted"/>
<feature type="region of interest" description="Disordered" evidence="1">
    <location>
        <begin position="51"/>
        <end position="79"/>
    </location>
</feature>
<dbReference type="Proteomes" id="UP001054821">
    <property type="component" value="Chromosome 1"/>
</dbReference>
<keyword evidence="3" id="KW-1185">Reference proteome</keyword>
<evidence type="ECO:0000313" key="3">
    <source>
        <dbReference type="Proteomes" id="UP001054821"/>
    </source>
</evidence>
<dbReference type="EMBL" id="JAJFAZ020000001">
    <property type="protein sequence ID" value="KAI5349373.1"/>
    <property type="molecule type" value="Genomic_DNA"/>
</dbReference>
<feature type="compositionally biased region" description="Low complexity" evidence="1">
    <location>
        <begin position="61"/>
        <end position="79"/>
    </location>
</feature>
<gene>
    <name evidence="2" type="ORF">L3X38_002260</name>
</gene>
<evidence type="ECO:0000256" key="1">
    <source>
        <dbReference type="SAM" id="MobiDB-lite"/>
    </source>
</evidence>
<comment type="caution">
    <text evidence="2">The sequence shown here is derived from an EMBL/GenBank/DDBJ whole genome shotgun (WGS) entry which is preliminary data.</text>
</comment>